<dbReference type="RefSeq" id="WP_142489769.1">
    <property type="nucleotide sequence ID" value="NZ_CP035382.1"/>
</dbReference>
<dbReference type="Gene3D" id="2.40.50.230">
    <property type="entry name" value="Gp5 N-terminal domain"/>
    <property type="match status" value="1"/>
</dbReference>
<dbReference type="InterPro" id="IPR006531">
    <property type="entry name" value="Gp5/Vgr_OB"/>
</dbReference>
<feature type="compositionally biased region" description="Polar residues" evidence="2">
    <location>
        <begin position="770"/>
        <end position="785"/>
    </location>
</feature>
<dbReference type="Gene3D" id="3.55.50.10">
    <property type="entry name" value="Baseplate protein-like domains"/>
    <property type="match status" value="1"/>
</dbReference>
<dbReference type="NCBIfam" id="TIGR03361">
    <property type="entry name" value="VI_Rhs_Vgr"/>
    <property type="match status" value="1"/>
</dbReference>
<dbReference type="EMBL" id="CP035382">
    <property type="protein sequence ID" value="QDK20911.1"/>
    <property type="molecule type" value="Genomic_DNA"/>
</dbReference>
<dbReference type="Gene3D" id="2.30.110.50">
    <property type="match status" value="2"/>
</dbReference>
<feature type="domain" description="Gp5/Type VI secretion system Vgr protein OB-fold" evidence="3">
    <location>
        <begin position="400"/>
        <end position="468"/>
    </location>
</feature>
<dbReference type="InterPro" id="IPR028244">
    <property type="entry name" value="T6SS_Rhs_Vgr_dom"/>
</dbReference>
<gene>
    <name evidence="6" type="ORF">ES815_22405</name>
</gene>
<reference evidence="6 7" key="1">
    <citation type="submission" date="2019-01" db="EMBL/GenBank/DDBJ databases">
        <title>Florfenicol resistance in Enterobacteriaceae and whole-genome sequence analysis of florfenicol-resistant Leclercia adecarboxylata strain R25.</title>
        <authorList>
            <person name="Bao Q."/>
            <person name="Ying Y."/>
        </authorList>
    </citation>
    <scope>NUCLEOTIDE SEQUENCE [LARGE SCALE GENOMIC DNA]</scope>
    <source>
        <strain evidence="6 7">R25</strain>
    </source>
</reference>
<dbReference type="Pfam" id="PF13296">
    <property type="entry name" value="T6SS_Vgr"/>
    <property type="match status" value="1"/>
</dbReference>
<name>A0AAP9DDR8_9ENTR</name>
<feature type="region of interest" description="Disordered" evidence="2">
    <location>
        <begin position="766"/>
        <end position="813"/>
    </location>
</feature>
<dbReference type="AlphaFoldDB" id="A0AAP9DDR8"/>
<evidence type="ECO:0000259" key="5">
    <source>
        <dbReference type="Pfam" id="PF13296"/>
    </source>
</evidence>
<dbReference type="InterPro" id="IPR017847">
    <property type="entry name" value="T6SS_RhsGE_Vgr_subset"/>
</dbReference>
<dbReference type="Pfam" id="PF04717">
    <property type="entry name" value="Phage_base_V"/>
    <property type="match status" value="1"/>
</dbReference>
<feature type="domain" description="DUF2345" evidence="4">
    <location>
        <begin position="610"/>
        <end position="750"/>
    </location>
</feature>
<dbReference type="InterPro" id="IPR037026">
    <property type="entry name" value="Vgr_OB-fold_dom_sf"/>
</dbReference>
<evidence type="ECO:0000313" key="7">
    <source>
        <dbReference type="Proteomes" id="UP000317812"/>
    </source>
</evidence>
<feature type="compositionally biased region" description="Basic and acidic residues" evidence="2">
    <location>
        <begin position="786"/>
        <end position="804"/>
    </location>
</feature>
<accession>A0AAP9DDR8</accession>
<evidence type="ECO:0000313" key="6">
    <source>
        <dbReference type="EMBL" id="QDK20911.1"/>
    </source>
</evidence>
<evidence type="ECO:0000256" key="2">
    <source>
        <dbReference type="SAM" id="MobiDB-lite"/>
    </source>
</evidence>
<dbReference type="SUPFAM" id="SSF69279">
    <property type="entry name" value="Phage tail proteins"/>
    <property type="match status" value="2"/>
</dbReference>
<dbReference type="InterPro" id="IPR018769">
    <property type="entry name" value="VgrG2_DUF2345"/>
</dbReference>
<evidence type="ECO:0000259" key="3">
    <source>
        <dbReference type="Pfam" id="PF04717"/>
    </source>
</evidence>
<protein>
    <submittedName>
        <fullName evidence="6">Type VI secretion system tip protein VgrG</fullName>
    </submittedName>
</protein>
<dbReference type="SUPFAM" id="SSF69255">
    <property type="entry name" value="gp5 N-terminal domain-like"/>
    <property type="match status" value="1"/>
</dbReference>
<evidence type="ECO:0000256" key="1">
    <source>
        <dbReference type="ARBA" id="ARBA00005558"/>
    </source>
</evidence>
<proteinExistence type="inferred from homology"/>
<feature type="domain" description="Putative type VI secretion system Rhs element associated Vgr" evidence="5">
    <location>
        <begin position="491"/>
        <end position="591"/>
    </location>
</feature>
<comment type="similarity">
    <text evidence="1">Belongs to the VgrG protein family.</text>
</comment>
<dbReference type="Pfam" id="PF05954">
    <property type="entry name" value="Phage_GPD"/>
    <property type="match status" value="1"/>
</dbReference>
<dbReference type="Proteomes" id="UP000317812">
    <property type="component" value="Chromosome"/>
</dbReference>
<dbReference type="InterPro" id="IPR006533">
    <property type="entry name" value="T6SS_Vgr_RhsGE"/>
</dbReference>
<evidence type="ECO:0000259" key="4">
    <source>
        <dbReference type="Pfam" id="PF10106"/>
    </source>
</evidence>
<dbReference type="Pfam" id="PF10106">
    <property type="entry name" value="DUF2345"/>
    <property type="match status" value="1"/>
</dbReference>
<dbReference type="NCBIfam" id="TIGR01646">
    <property type="entry name" value="vgr_GE"/>
    <property type="match status" value="1"/>
</dbReference>
<organism evidence="6 7">
    <name type="scientific">Leclercia adecarboxylata</name>
    <dbReference type="NCBI Taxonomy" id="83655"/>
    <lineage>
        <taxon>Bacteria</taxon>
        <taxon>Pseudomonadati</taxon>
        <taxon>Pseudomonadota</taxon>
        <taxon>Gammaproteobacteria</taxon>
        <taxon>Enterobacterales</taxon>
        <taxon>Enterobacteriaceae</taxon>
        <taxon>Leclercia</taxon>
    </lineage>
</organism>
<sequence length="813" mass="89798">MSESLINDAASLVQQLLGQSRYRVDVHDCAEFLDVLKFSSVESLSKPWRYDISVTCSSPDITSEAVLLKPASFTFQTPVFDGTPALPVRTVYGVIEEFERKSTSKEDTVYALALVPRIALLAKTKGCEIFLNQSVVEVVEQILRKHRLEGADFEFRLSREYPVRELITQWCETDLEFIERLLAEVGIFWRFEMDSRLEQDVVIFQDSQEQYQFGVILPLRNPAGMSDSGRESVWDIHTAYHVVSGGVTTRDYNYREALTPQDSTVSLSSQEGITTGETYHYAEPFLTAGDTESPETGAFFARLRHERILNKQYTVSGRTSSPHLAPGQVLETNAGLPEVVKDGIVITTVKASGSRQDSFRMSFEGIPYSETVCYRPAPLNRPVISGTLPARVESTQKGDIYAWLDPQGRYRVKLDFDRNSSEQGYAYLWLRLAKPYAGDTYGWHAPLLDGTEVAVMFDSGDPDRPYIAYAQHDSEHPDHVTSDNHTRNVLRTPANNKLRLEDRRGEEHIKLATEYGKSQLNMGHLVDAQRERRGTGFELRTDEYGAVRAAKGLFLAAHGQPKAQGPVLEMTPAVTQINQANSQMQALNGAAEAAGALVSDISTQINLVTGRLKDLQSSVILASAPQGVALTSGEHLQLTSTKNTMINAGAHLNIGAMQNLSVTVEKALGLFVHKDGAKLVANQGDIEVQAQHNTMALFSEKQMTITSNEDEITITTPKILTLNGGGSYLKLSQNGIEHGSEGMMIMKVATYLVPCTPASLPCDTPDFPLTSLNPDTNNEPGTDNSDPSKNDDQHRQNQPEKDPAKGSAKWACD</sequence>